<evidence type="ECO:0000256" key="1">
    <source>
        <dbReference type="SAM" id="Phobius"/>
    </source>
</evidence>
<evidence type="ECO:0000313" key="2">
    <source>
        <dbReference type="EMBL" id="PZO33307.1"/>
    </source>
</evidence>
<sequence>MPMFHLYFGAFDIALYLAGIYGAIALSKALCDQLDEAQAAQSLTTQTTTAPMQAIAPHLIAPAANREAVSVRVSVS</sequence>
<comment type="caution">
    <text evidence="2">The sequence shown here is derived from an EMBL/GenBank/DDBJ whole genome shotgun (WGS) entry which is preliminary data.</text>
</comment>
<dbReference type="AlphaFoldDB" id="A0A2W4VPB7"/>
<dbReference type="Proteomes" id="UP000249081">
    <property type="component" value="Unassembled WGS sequence"/>
</dbReference>
<proteinExistence type="predicted"/>
<organism evidence="2 3">
    <name type="scientific">Shackletoniella antarctica</name>
    <dbReference type="NCBI Taxonomy" id="268115"/>
    <lineage>
        <taxon>Bacteria</taxon>
        <taxon>Bacillati</taxon>
        <taxon>Cyanobacteriota</taxon>
        <taxon>Cyanophyceae</taxon>
        <taxon>Oculatellales</taxon>
        <taxon>Oculatellaceae</taxon>
        <taxon>Shackletoniella</taxon>
    </lineage>
</organism>
<keyword evidence="1" id="KW-0472">Membrane</keyword>
<gene>
    <name evidence="2" type="ORF">DCF17_22155</name>
</gene>
<keyword evidence="1" id="KW-0812">Transmembrane</keyword>
<dbReference type="EMBL" id="QBMN01000262">
    <property type="protein sequence ID" value="PZO33307.1"/>
    <property type="molecule type" value="Genomic_DNA"/>
</dbReference>
<reference evidence="2 3" key="2">
    <citation type="submission" date="2018-06" db="EMBL/GenBank/DDBJ databases">
        <title>Metagenomic assembly of (sub)arctic Cyanobacteria and their associated microbiome from non-axenic cultures.</title>
        <authorList>
            <person name="Baurain D."/>
        </authorList>
    </citation>
    <scope>NUCLEOTIDE SEQUENCE [LARGE SCALE GENOMIC DNA]</scope>
    <source>
        <strain evidence="2">ULC041bin1</strain>
    </source>
</reference>
<evidence type="ECO:0000313" key="3">
    <source>
        <dbReference type="Proteomes" id="UP000249081"/>
    </source>
</evidence>
<name>A0A2W4VPB7_9CYAN</name>
<reference evidence="3" key="1">
    <citation type="submission" date="2018-04" db="EMBL/GenBank/DDBJ databases">
        <authorList>
            <person name="Cornet L."/>
        </authorList>
    </citation>
    <scope>NUCLEOTIDE SEQUENCE [LARGE SCALE GENOMIC DNA]</scope>
</reference>
<accession>A0A2W4VPB7</accession>
<feature type="transmembrane region" description="Helical" evidence="1">
    <location>
        <begin position="6"/>
        <end position="26"/>
    </location>
</feature>
<keyword evidence="1" id="KW-1133">Transmembrane helix</keyword>
<protein>
    <submittedName>
        <fullName evidence="2">Uncharacterized protein</fullName>
    </submittedName>
</protein>